<reference evidence="2" key="1">
    <citation type="journal article" date="2021" name="Open Biol.">
        <title>Shared evolutionary footprints suggest mitochondrial oxidative damage underlies multiple complex I losses in fungi.</title>
        <authorList>
            <person name="Schikora-Tamarit M.A."/>
            <person name="Marcet-Houben M."/>
            <person name="Nosek J."/>
            <person name="Gabaldon T."/>
        </authorList>
    </citation>
    <scope>NUCLEOTIDE SEQUENCE</scope>
    <source>
        <strain evidence="2">CBS2887</strain>
    </source>
</reference>
<gene>
    <name evidence="2" type="ORF">WICPIJ_000341</name>
</gene>
<evidence type="ECO:0000256" key="1">
    <source>
        <dbReference type="SAM" id="MobiDB-lite"/>
    </source>
</evidence>
<dbReference type="EMBL" id="JAEUBG010000218">
    <property type="protein sequence ID" value="KAH3688650.1"/>
    <property type="molecule type" value="Genomic_DNA"/>
</dbReference>
<name>A0A9P8QGK7_WICPI</name>
<keyword evidence="3" id="KW-1185">Reference proteome</keyword>
<evidence type="ECO:0000313" key="2">
    <source>
        <dbReference type="EMBL" id="KAH3688650.1"/>
    </source>
</evidence>
<accession>A0A9P8QGK7</accession>
<organism evidence="2 3">
    <name type="scientific">Wickerhamomyces pijperi</name>
    <name type="common">Yeast</name>
    <name type="synonym">Pichia pijperi</name>
    <dbReference type="NCBI Taxonomy" id="599730"/>
    <lineage>
        <taxon>Eukaryota</taxon>
        <taxon>Fungi</taxon>
        <taxon>Dikarya</taxon>
        <taxon>Ascomycota</taxon>
        <taxon>Saccharomycotina</taxon>
        <taxon>Saccharomycetes</taxon>
        <taxon>Phaffomycetales</taxon>
        <taxon>Wickerhamomycetaceae</taxon>
        <taxon>Wickerhamomyces</taxon>
    </lineage>
</organism>
<dbReference type="AlphaFoldDB" id="A0A9P8QGK7"/>
<dbReference type="Proteomes" id="UP000774326">
    <property type="component" value="Unassembled WGS sequence"/>
</dbReference>
<proteinExistence type="predicted"/>
<protein>
    <submittedName>
        <fullName evidence="2">Uncharacterized protein</fullName>
    </submittedName>
</protein>
<evidence type="ECO:0000313" key="3">
    <source>
        <dbReference type="Proteomes" id="UP000774326"/>
    </source>
</evidence>
<comment type="caution">
    <text evidence="2">The sequence shown here is derived from an EMBL/GenBank/DDBJ whole genome shotgun (WGS) entry which is preliminary data.</text>
</comment>
<reference evidence="2" key="2">
    <citation type="submission" date="2021-01" db="EMBL/GenBank/DDBJ databases">
        <authorList>
            <person name="Schikora-Tamarit M.A."/>
        </authorList>
    </citation>
    <scope>NUCLEOTIDE SEQUENCE</scope>
    <source>
        <strain evidence="2">CBS2887</strain>
    </source>
</reference>
<sequence>MADPAVETPSPNPDFNIATPTASLTNSHSIDLPLHWALETEYTGRVDPLNSIPTPQSGTTDTRGTVGGVKFLWDDEPFARCFSEAISAVQCTTAGVDDLIARGQRCLLVQLQRITVRLALCWTDVDHIGIGLR</sequence>
<feature type="region of interest" description="Disordered" evidence="1">
    <location>
        <begin position="1"/>
        <end position="20"/>
    </location>
</feature>